<comment type="function">
    <text evidence="1">Catalyzes the last step of tRNA splicing, the transfer of the splice junction 2'-phosphate from ligated tRNA to NAD to produce ADP-ribose 1''-2'' cyclic phosphate.</text>
</comment>
<comment type="caution">
    <text evidence="8">The sequence shown here is derived from an EMBL/GenBank/DDBJ whole genome shotgun (WGS) entry which is preliminary data.</text>
</comment>
<evidence type="ECO:0000259" key="7">
    <source>
        <dbReference type="PROSITE" id="PS50002"/>
    </source>
</evidence>
<dbReference type="SMART" id="SM00326">
    <property type="entry name" value="SH3"/>
    <property type="match status" value="1"/>
</dbReference>
<dbReference type="PROSITE" id="PS50002">
    <property type="entry name" value="SH3"/>
    <property type="match status" value="1"/>
</dbReference>
<dbReference type="SUPFAM" id="SSF50044">
    <property type="entry name" value="SH3-domain"/>
    <property type="match status" value="1"/>
</dbReference>
<dbReference type="InterPro" id="IPR002745">
    <property type="entry name" value="Ptrans_KptA/Tpt1"/>
</dbReference>
<dbReference type="Proteomes" id="UP000604046">
    <property type="component" value="Unassembled WGS sequence"/>
</dbReference>
<dbReference type="InterPro" id="IPR036028">
    <property type="entry name" value="SH3-like_dom_sf"/>
</dbReference>
<dbReference type="AlphaFoldDB" id="A0A812I989"/>
<dbReference type="GO" id="GO:0000215">
    <property type="term" value="F:tRNA 2'-phosphotransferase activity"/>
    <property type="evidence" value="ECO:0007669"/>
    <property type="project" value="UniProtKB-EC"/>
</dbReference>
<evidence type="ECO:0000313" key="9">
    <source>
        <dbReference type="Proteomes" id="UP000604046"/>
    </source>
</evidence>
<dbReference type="EMBL" id="CAJNDS010000191">
    <property type="protein sequence ID" value="CAE7024912.1"/>
    <property type="molecule type" value="Genomic_DNA"/>
</dbReference>
<accession>A0A812I989</accession>
<feature type="compositionally biased region" description="Low complexity" evidence="6">
    <location>
        <begin position="236"/>
        <end position="260"/>
    </location>
</feature>
<reference evidence="8" key="1">
    <citation type="submission" date="2021-02" db="EMBL/GenBank/DDBJ databases">
        <authorList>
            <person name="Dougan E. K."/>
            <person name="Rhodes N."/>
            <person name="Thang M."/>
            <person name="Chan C."/>
        </authorList>
    </citation>
    <scope>NUCLEOTIDE SEQUENCE</scope>
</reference>
<dbReference type="Gene3D" id="2.30.30.40">
    <property type="entry name" value="SH3 Domains"/>
    <property type="match status" value="1"/>
</dbReference>
<dbReference type="InterPro" id="IPR042080">
    <property type="entry name" value="RNA_2'-PTrans_N"/>
</dbReference>
<comment type="catalytic activity">
    <reaction evidence="4">
        <text>2'-phospho-[ligated tRNA] + NAD(+) = mature tRNA + ADP-alpha-D-ribose 1'',2''-cyclic phosphate + nicotinamide</text>
        <dbReference type="Rhea" id="RHEA:23324"/>
        <dbReference type="Rhea" id="RHEA-COMP:11106"/>
        <dbReference type="Rhea" id="RHEA-COMP:11107"/>
        <dbReference type="ChEBI" id="CHEBI:17154"/>
        <dbReference type="ChEBI" id="CHEBI:57540"/>
        <dbReference type="ChEBI" id="CHEBI:76596"/>
        <dbReference type="ChEBI" id="CHEBI:82883"/>
        <dbReference type="ChEBI" id="CHEBI:85027"/>
        <dbReference type="EC" id="2.7.1.160"/>
    </reaction>
</comment>
<evidence type="ECO:0000313" key="8">
    <source>
        <dbReference type="EMBL" id="CAE7024912.1"/>
    </source>
</evidence>
<dbReference type="SUPFAM" id="SSF56399">
    <property type="entry name" value="ADP-ribosylation"/>
    <property type="match status" value="1"/>
</dbReference>
<evidence type="ECO:0000256" key="4">
    <source>
        <dbReference type="ARBA" id="ARBA00047949"/>
    </source>
</evidence>
<evidence type="ECO:0000256" key="3">
    <source>
        <dbReference type="ARBA" id="ARBA00022443"/>
    </source>
</evidence>
<dbReference type="Pfam" id="PF01885">
    <property type="entry name" value="PTS_2-RNA"/>
    <property type="match status" value="1"/>
</dbReference>
<dbReference type="InterPro" id="IPR001452">
    <property type="entry name" value="SH3_domain"/>
</dbReference>
<sequence>MANADPYAAQSRDDKLSKALNSVLRHTGRRDGLYFTRGGFARLQDILDLKLLRMNVAEKEIYAVTSASIDYNGHPRFEIHPGPDQQDWIRSKSRHTIPGICASLPAEISRKDVEEAKACRKRLAGRDYREQEVVDTHEKAKPASGLSSTVGRASCDFNGRGFAGESTGEAWGSQPYLTLQRGEYVICVRRGQDGWSWARDLLGDEGWFPNAFFEPLQTHVSELEESGPHWEDHTQAARPAASSTAPASTAPVTRAEASQP</sequence>
<keyword evidence="9" id="KW-1185">Reference proteome</keyword>
<evidence type="ECO:0000256" key="6">
    <source>
        <dbReference type="SAM" id="MobiDB-lite"/>
    </source>
</evidence>
<gene>
    <name evidence="8" type="ORF">SNAT2548_LOCUS3137</name>
</gene>
<feature type="region of interest" description="Disordered" evidence="6">
    <location>
        <begin position="222"/>
        <end position="260"/>
    </location>
</feature>
<evidence type="ECO:0000256" key="5">
    <source>
        <dbReference type="PROSITE-ProRule" id="PRU00192"/>
    </source>
</evidence>
<dbReference type="EC" id="2.7.1.160" evidence="2"/>
<proteinExistence type="predicted"/>
<dbReference type="Pfam" id="PF07653">
    <property type="entry name" value="SH3_2"/>
    <property type="match status" value="1"/>
</dbReference>
<evidence type="ECO:0000256" key="2">
    <source>
        <dbReference type="ARBA" id="ARBA00012007"/>
    </source>
</evidence>
<feature type="compositionally biased region" description="Basic and acidic residues" evidence="6">
    <location>
        <begin position="226"/>
        <end position="235"/>
    </location>
</feature>
<dbReference type="Gene3D" id="1.10.10.970">
    <property type="entry name" value="RNA 2'-phosphotransferase, Tpt1/KptA family, N-terminal domain"/>
    <property type="match status" value="1"/>
</dbReference>
<name>A0A812I989_9DINO</name>
<evidence type="ECO:0000256" key="1">
    <source>
        <dbReference type="ARBA" id="ARBA00003343"/>
    </source>
</evidence>
<organism evidence="8 9">
    <name type="scientific">Symbiodinium natans</name>
    <dbReference type="NCBI Taxonomy" id="878477"/>
    <lineage>
        <taxon>Eukaryota</taxon>
        <taxon>Sar</taxon>
        <taxon>Alveolata</taxon>
        <taxon>Dinophyceae</taxon>
        <taxon>Suessiales</taxon>
        <taxon>Symbiodiniaceae</taxon>
        <taxon>Symbiodinium</taxon>
    </lineage>
</organism>
<keyword evidence="3 5" id="KW-0728">SH3 domain</keyword>
<feature type="domain" description="SH3" evidence="7">
    <location>
        <begin position="146"/>
        <end position="218"/>
    </location>
</feature>
<protein>
    <recommendedName>
        <fullName evidence="2">2'-phosphotransferase</fullName>
        <ecNumber evidence="2">2.7.1.160</ecNumber>
    </recommendedName>
</protein>